<accession>A0ABZ0PQA0</accession>
<proteinExistence type="predicted"/>
<dbReference type="SUPFAM" id="SSF48452">
    <property type="entry name" value="TPR-like"/>
    <property type="match status" value="1"/>
</dbReference>
<dbReference type="Gene3D" id="1.25.40.10">
    <property type="entry name" value="Tetratricopeptide repeat domain"/>
    <property type="match status" value="1"/>
</dbReference>
<gene>
    <name evidence="1" type="ORF">R9Z33_11285</name>
</gene>
<dbReference type="InterPro" id="IPR011990">
    <property type="entry name" value="TPR-like_helical_dom_sf"/>
</dbReference>
<protein>
    <recommendedName>
        <fullName evidence="3">SGNH hydrolase-type esterase domain-containing protein</fullName>
    </recommendedName>
</protein>
<dbReference type="CDD" id="cd00229">
    <property type="entry name" value="SGNH_hydrolase"/>
    <property type="match status" value="1"/>
</dbReference>
<sequence>MDDLNRPSSNREAAYSSGAHDQALVGFEALRAQGLGNEADLAREIGLLARSRRTEDLFRLAVAHFEVLRTARDGLNLVAVALRAPSTIPAKERVAFFRIALEAEPRNAEVLARLVEALLAAEDMVGARQVLAHATSWAEPAALAHLRSLIAQAAGDLPIALREAALALRLTEEAGRLLPLAQRQLFQVSTALAYAIRADVAREDCAAAQDKLRLLRECGRYGREQLSIELQLLNRARQREAFRQLLAEQRELAVQSPDSARRIALLARNYLTPAERADFLREAHALAPADVPLLEALLRVLLEAGDAAGGRSLMQSLGSKGPPEAERAALVAILPAAAKPEDPATPVGQIAIFRRRIAAGEGDAAAADLIAFLQREPDAGAVRRELVDYLNPQRRYVEAARLIDLERIAGEPTKLLINWAITLFRGHQYERGAELLARIEARDGETPELAMARISALEMQGDLQGAAAIARERHAKVKTVSLLRLMADQASRLNRFDEARRLLDACDEAEPGDRNTDELRRRNERMEAQQQAWIAEARAVADHLGATPGEELLLGDYFAQFGMVQQASAAYERAVKRREQGRSRGRRRAADPVPPLARAQRIVLLAEAARFDEALALFERLNLSQVDMPTLLRLERAVMRRTLNPRFAVASAQLRAEFGRRSVPSSIRRIAIVGGSNTIMTSGWGRTLEALGERALGLTVHNYGIGASSCLYGWLRIGKDSLFERYDLVLFEHALNDAVYVQNGSMDHGFRRSVLRAIAQECAAKGGRFAMLLTAPRENAEAAINGVDPIIEETRRFCAEAGIDADDPSARMRKLRLPPGAARFGYRDELHYTEAASTDMAVNLLARIATEPAFGMVRHVPPAWADQPGALRSISVAGLEHMKVTGPHKVQHLESAFYSGDFVRLERGARLTTQVGGRLVGLLVNVSADTGHIRVRIGDRVFVKNLFGFRNTNDPTKPRILLRQFETELRLAPGTPVEIDLDLGPADLQKLPHDQTAYASAPQVPLEAQVLEIGGLILC</sequence>
<evidence type="ECO:0000313" key="1">
    <source>
        <dbReference type="EMBL" id="WPB87443.1"/>
    </source>
</evidence>
<name>A0ABZ0PQA0_9PROT</name>
<dbReference type="SUPFAM" id="SSF52266">
    <property type="entry name" value="SGNH hydrolase"/>
    <property type="match status" value="1"/>
</dbReference>
<dbReference type="Proteomes" id="UP001305521">
    <property type="component" value="Chromosome"/>
</dbReference>
<dbReference type="Gene3D" id="3.40.50.1110">
    <property type="entry name" value="SGNH hydrolase"/>
    <property type="match status" value="1"/>
</dbReference>
<dbReference type="EMBL" id="CP137852">
    <property type="protein sequence ID" value="WPB87443.1"/>
    <property type="molecule type" value="Genomic_DNA"/>
</dbReference>
<organism evidence="1 2">
    <name type="scientific">Sediminicoccus rosea</name>
    <dbReference type="NCBI Taxonomy" id="1225128"/>
    <lineage>
        <taxon>Bacteria</taxon>
        <taxon>Pseudomonadati</taxon>
        <taxon>Pseudomonadota</taxon>
        <taxon>Alphaproteobacteria</taxon>
        <taxon>Acetobacterales</taxon>
        <taxon>Roseomonadaceae</taxon>
        <taxon>Sediminicoccus</taxon>
    </lineage>
</organism>
<dbReference type="InterPro" id="IPR036514">
    <property type="entry name" value="SGNH_hydro_sf"/>
</dbReference>
<keyword evidence="2" id="KW-1185">Reference proteome</keyword>
<dbReference type="RefSeq" id="WP_318651396.1">
    <property type="nucleotide sequence ID" value="NZ_CP137852.1"/>
</dbReference>
<evidence type="ECO:0008006" key="3">
    <source>
        <dbReference type="Google" id="ProtNLM"/>
    </source>
</evidence>
<reference evidence="1 2" key="1">
    <citation type="submission" date="2023-11" db="EMBL/GenBank/DDBJ databases">
        <title>Arctic aerobic anoxygenic photoheterotroph Sediminicoccus rosea KRV36 adapts its photosynthesis to long days of polar summer.</title>
        <authorList>
            <person name="Tomasch J."/>
            <person name="Kopejtka K."/>
            <person name="Bily T."/>
            <person name="Gardiner A.T."/>
            <person name="Gardian Z."/>
            <person name="Shivaramu S."/>
            <person name="Koblizek M."/>
            <person name="Engelhardt F."/>
            <person name="Kaftan D."/>
        </authorList>
    </citation>
    <scope>NUCLEOTIDE SEQUENCE [LARGE SCALE GENOMIC DNA]</scope>
    <source>
        <strain evidence="1 2">R-30</strain>
    </source>
</reference>
<evidence type="ECO:0000313" key="2">
    <source>
        <dbReference type="Proteomes" id="UP001305521"/>
    </source>
</evidence>